<evidence type="ECO:0000313" key="2">
    <source>
        <dbReference type="EMBL" id="GAG36429.1"/>
    </source>
</evidence>
<feature type="region of interest" description="Disordered" evidence="1">
    <location>
        <begin position="1"/>
        <end position="30"/>
    </location>
</feature>
<accession>X0WZQ5</accession>
<dbReference type="SUPFAM" id="SSF54523">
    <property type="entry name" value="Pili subunits"/>
    <property type="match status" value="1"/>
</dbReference>
<dbReference type="GO" id="GO:0015627">
    <property type="term" value="C:type II protein secretion system complex"/>
    <property type="evidence" value="ECO:0007669"/>
    <property type="project" value="InterPro"/>
</dbReference>
<protein>
    <submittedName>
        <fullName evidence="2">Uncharacterized protein</fullName>
    </submittedName>
</protein>
<dbReference type="GO" id="GO:0015628">
    <property type="term" value="P:protein secretion by the type II secretion system"/>
    <property type="evidence" value="ECO:0007669"/>
    <property type="project" value="InterPro"/>
</dbReference>
<feature type="non-terminal residue" evidence="2">
    <location>
        <position position="235"/>
    </location>
</feature>
<dbReference type="InterPro" id="IPR010055">
    <property type="entry name" value="T2SS_protein-GspJ"/>
</dbReference>
<dbReference type="Gene3D" id="2.10.70.20">
    <property type="entry name" value="gspk-gspi-gspj complex like domains"/>
    <property type="match status" value="1"/>
</dbReference>
<dbReference type="AlphaFoldDB" id="X0WZQ5"/>
<dbReference type="InterPro" id="IPR045584">
    <property type="entry name" value="Pilin-like"/>
</dbReference>
<feature type="region of interest" description="Disordered" evidence="1">
    <location>
        <begin position="201"/>
        <end position="235"/>
    </location>
</feature>
<feature type="compositionally biased region" description="Acidic residues" evidence="1">
    <location>
        <begin position="10"/>
        <end position="19"/>
    </location>
</feature>
<comment type="caution">
    <text evidence="2">The sequence shown here is derived from an EMBL/GenBank/DDBJ whole genome shotgun (WGS) entry which is preliminary data.</text>
</comment>
<proteinExistence type="predicted"/>
<dbReference type="Pfam" id="PF11612">
    <property type="entry name" value="T2SSJ"/>
    <property type="match status" value="1"/>
</dbReference>
<evidence type="ECO:0000256" key="1">
    <source>
        <dbReference type="SAM" id="MobiDB-lite"/>
    </source>
</evidence>
<reference evidence="2" key="1">
    <citation type="journal article" date="2014" name="Front. Microbiol.">
        <title>High frequency of phylogenetically diverse reductive dehalogenase-homologous genes in deep subseafloor sedimentary metagenomes.</title>
        <authorList>
            <person name="Kawai M."/>
            <person name="Futagami T."/>
            <person name="Toyoda A."/>
            <person name="Takaki Y."/>
            <person name="Nishi S."/>
            <person name="Hori S."/>
            <person name="Arai W."/>
            <person name="Tsubouchi T."/>
            <person name="Morono Y."/>
            <person name="Uchiyama I."/>
            <person name="Ito T."/>
            <person name="Fujiyama A."/>
            <person name="Inagaki F."/>
            <person name="Takami H."/>
        </authorList>
    </citation>
    <scope>NUCLEOTIDE SEQUENCE</scope>
    <source>
        <strain evidence="2">Expedition CK06-06</strain>
    </source>
</reference>
<organism evidence="2">
    <name type="scientific">marine sediment metagenome</name>
    <dbReference type="NCBI Taxonomy" id="412755"/>
    <lineage>
        <taxon>unclassified sequences</taxon>
        <taxon>metagenomes</taxon>
        <taxon>ecological metagenomes</taxon>
    </lineage>
</organism>
<dbReference type="EMBL" id="BARS01041826">
    <property type="protein sequence ID" value="GAG36429.1"/>
    <property type="molecule type" value="Genomic_DNA"/>
</dbReference>
<name>X0WZQ5_9ZZZZ</name>
<gene>
    <name evidence="2" type="ORF">S01H1_63542</name>
</gene>
<sequence>MPLMAQTAEAEQDREDGDGDGLSISGNGSTAEIETTASLGVETIGKGGDQDLEDRAGGLYREEVMGVSTPVQMGSLHGQSSLENLSYGSFSDPSKLSGMSGLDNFNEMEDSEEVIRRSFHLAQVEWAKFRYFDGNQWTSAWDSRVQGELPVAIEMSLWLLRLNAKSNAAPEISRNSPDSAREVTWTETEAMNETGSQFPIAAQESHAGNGQLSSLADDNPMERQPEVRQLVVLRS</sequence>
<feature type="compositionally biased region" description="Polar residues" evidence="1">
    <location>
        <begin position="206"/>
        <end position="216"/>
    </location>
</feature>